<accession>A0A1G6QYM7</accession>
<sequence>MVFVQGCFWHACPEHPHAPVHNGEWWREKLGGNVRRYADTAAHLVRLGWVPLRICEHETVDVAVGKVLEALARRGHPRTLRILSGVG</sequence>
<dbReference type="STRING" id="67344.SAMN05216505_104299"/>
<dbReference type="AlphaFoldDB" id="A0A1G6QYM7"/>
<gene>
    <name evidence="1" type="ORF">SAMN05216505_104299</name>
</gene>
<protein>
    <submittedName>
        <fullName evidence="1">DNA mismatch endonuclease, patch repair protein</fullName>
    </submittedName>
</protein>
<dbReference type="GO" id="GO:0004519">
    <property type="term" value="F:endonuclease activity"/>
    <property type="evidence" value="ECO:0007669"/>
    <property type="project" value="UniProtKB-KW"/>
</dbReference>
<evidence type="ECO:0000313" key="2">
    <source>
        <dbReference type="Proteomes" id="UP000182100"/>
    </source>
</evidence>
<dbReference type="Gene3D" id="3.40.960.10">
    <property type="entry name" value="VSR Endonuclease"/>
    <property type="match status" value="1"/>
</dbReference>
<dbReference type="InterPro" id="IPR011335">
    <property type="entry name" value="Restrct_endonuc-II-like"/>
</dbReference>
<keyword evidence="2" id="KW-1185">Reference proteome</keyword>
<organism evidence="1 2">
    <name type="scientific">Streptomyces prasinopilosus</name>
    <dbReference type="NCBI Taxonomy" id="67344"/>
    <lineage>
        <taxon>Bacteria</taxon>
        <taxon>Bacillati</taxon>
        <taxon>Actinomycetota</taxon>
        <taxon>Actinomycetes</taxon>
        <taxon>Kitasatosporales</taxon>
        <taxon>Streptomycetaceae</taxon>
        <taxon>Streptomyces</taxon>
    </lineage>
</organism>
<keyword evidence="1" id="KW-0255">Endonuclease</keyword>
<dbReference type="SUPFAM" id="SSF52980">
    <property type="entry name" value="Restriction endonuclease-like"/>
    <property type="match status" value="1"/>
</dbReference>
<evidence type="ECO:0000313" key="1">
    <source>
        <dbReference type="EMBL" id="SDC97084.1"/>
    </source>
</evidence>
<dbReference type="Proteomes" id="UP000182100">
    <property type="component" value="Unassembled WGS sequence"/>
</dbReference>
<name>A0A1G6QYM7_9ACTN</name>
<keyword evidence="1" id="KW-0540">Nuclease</keyword>
<proteinExistence type="predicted"/>
<dbReference type="EMBL" id="FMZK01000004">
    <property type="protein sequence ID" value="SDC97084.1"/>
    <property type="molecule type" value="Genomic_DNA"/>
</dbReference>
<keyword evidence="1" id="KW-0378">Hydrolase</keyword>
<reference evidence="2" key="1">
    <citation type="submission" date="2016-10" db="EMBL/GenBank/DDBJ databases">
        <authorList>
            <person name="Varghese N."/>
            <person name="Submissions S."/>
        </authorList>
    </citation>
    <scope>NUCLEOTIDE SEQUENCE [LARGE SCALE GENOMIC DNA]</scope>
    <source>
        <strain evidence="2">CGMCC 4.3504</strain>
    </source>
</reference>